<comment type="caution">
    <text evidence="1">The sequence shown here is derived from an EMBL/GenBank/DDBJ whole genome shotgun (WGS) entry which is preliminary data.</text>
</comment>
<keyword evidence="2" id="KW-1185">Reference proteome</keyword>
<sequence length="232" mass="26579">MKKQLEAELMVLAQKVLNKKGADDVLVLHSQAQKLYEKLTLLKYVETHFGELQTTDHKHEIADRFEVLANEVLKGNTDVPESNPNADEEEIMTPVMDTIKDLVGEMPEEETLEDILAGILPQPTFVKRDKETVTPKTSEVDTMIVKNYPKPSDFQAHGGFKIGLNDKLAFIKHLFNDSSEDYVRVVSQINTIDSFENAQEFIVTMVKPDYNHWQGKETYETRFMTIVEQKFS</sequence>
<dbReference type="AlphaFoldDB" id="K2PVZ3"/>
<organism evidence="1 2">
    <name type="scientific">Galbibacter marinus</name>
    <dbReference type="NCBI Taxonomy" id="555500"/>
    <lineage>
        <taxon>Bacteria</taxon>
        <taxon>Pseudomonadati</taxon>
        <taxon>Bacteroidota</taxon>
        <taxon>Flavobacteriia</taxon>
        <taxon>Flavobacteriales</taxon>
        <taxon>Flavobacteriaceae</taxon>
        <taxon>Galbibacter</taxon>
    </lineage>
</organism>
<dbReference type="OrthoDB" id="1100725at2"/>
<dbReference type="eggNOG" id="ENOG502ZA4I">
    <property type="taxonomic scope" value="Bacteria"/>
</dbReference>
<dbReference type="PATRIC" id="fig|555500.3.peg.307"/>
<accession>K2PVZ3</accession>
<evidence type="ECO:0000313" key="1">
    <source>
        <dbReference type="EMBL" id="EKF56840.1"/>
    </source>
</evidence>
<proteinExistence type="predicted"/>
<name>K2PVZ3_9FLAO</name>
<dbReference type="EMBL" id="AMSG01000001">
    <property type="protein sequence ID" value="EKF56840.1"/>
    <property type="molecule type" value="Genomic_DNA"/>
</dbReference>
<evidence type="ECO:0000313" key="2">
    <source>
        <dbReference type="Proteomes" id="UP000007364"/>
    </source>
</evidence>
<reference evidence="1 2" key="1">
    <citation type="journal article" date="2012" name="J. Bacteriol.">
        <title>Genome Sequence of Galbibacter marinum Type Strain ck-I2-15.</title>
        <authorList>
            <person name="Lai Q."/>
            <person name="Li C."/>
            <person name="Shao Z."/>
        </authorList>
    </citation>
    <scope>NUCLEOTIDE SEQUENCE [LARGE SCALE GENOMIC DNA]</scope>
    <source>
        <strain evidence="2">ck-I2-15</strain>
    </source>
</reference>
<gene>
    <name evidence="1" type="ORF">I215_01460</name>
</gene>
<dbReference type="Proteomes" id="UP000007364">
    <property type="component" value="Unassembled WGS sequence"/>
</dbReference>
<protein>
    <submittedName>
        <fullName evidence="1">Uncharacterized protein</fullName>
    </submittedName>
</protein>
<dbReference type="STRING" id="555500.I215_01460"/>